<dbReference type="SUPFAM" id="SSF54909">
    <property type="entry name" value="Dimeric alpha+beta barrel"/>
    <property type="match status" value="1"/>
</dbReference>
<dbReference type="SUPFAM" id="SSF46785">
    <property type="entry name" value="Winged helix' DNA-binding domain"/>
    <property type="match status" value="1"/>
</dbReference>
<protein>
    <submittedName>
        <fullName evidence="5">AsnC family transcriptional regulator</fullName>
    </submittedName>
</protein>
<dbReference type="GO" id="GO:0043200">
    <property type="term" value="P:response to amino acid"/>
    <property type="evidence" value="ECO:0007669"/>
    <property type="project" value="TreeGrafter"/>
</dbReference>
<dbReference type="Proteomes" id="UP000095401">
    <property type="component" value="Chromosome"/>
</dbReference>
<keyword evidence="6" id="KW-1185">Reference proteome</keyword>
<dbReference type="PANTHER" id="PTHR30154">
    <property type="entry name" value="LEUCINE-RESPONSIVE REGULATORY PROTEIN"/>
    <property type="match status" value="1"/>
</dbReference>
<dbReference type="Pfam" id="PF13412">
    <property type="entry name" value="HTH_24"/>
    <property type="match status" value="1"/>
</dbReference>
<dbReference type="RefSeq" id="WP_070077412.1">
    <property type="nucleotide sequence ID" value="NZ_CP017415.1"/>
</dbReference>
<keyword evidence="2" id="KW-0238">DNA-binding</keyword>
<dbReference type="InterPro" id="IPR011008">
    <property type="entry name" value="Dimeric_a/b-barrel"/>
</dbReference>
<feature type="domain" description="HTH asnC-type" evidence="4">
    <location>
        <begin position="1"/>
        <end position="62"/>
    </location>
</feature>
<keyword evidence="1" id="KW-0805">Transcription regulation</keyword>
<dbReference type="Gene3D" id="3.30.70.920">
    <property type="match status" value="1"/>
</dbReference>
<dbReference type="InterPro" id="IPR036388">
    <property type="entry name" value="WH-like_DNA-bd_sf"/>
</dbReference>
<dbReference type="InterPro" id="IPR019887">
    <property type="entry name" value="Tscrpt_reg_AsnC/Lrp_C"/>
</dbReference>
<sequence>MDTIDHEILARLVEDGRASYAEIARRLGISRANVRERVQRLREQGVIENFTVVVNPEYLDKRISAFLDVQASPDWLPRLADELAGCDEVASLYVMSDMLSLHVHVLTADMQALEHFTQSRLFAREGILRVECKLLLSRVKHRRGGPRL</sequence>
<dbReference type="PRINTS" id="PR00033">
    <property type="entry name" value="HTHASNC"/>
</dbReference>
<dbReference type="Gene3D" id="1.10.10.10">
    <property type="entry name" value="Winged helix-like DNA-binding domain superfamily/Winged helix DNA-binding domain"/>
    <property type="match status" value="1"/>
</dbReference>
<dbReference type="GO" id="GO:0006355">
    <property type="term" value="P:regulation of DNA-templated transcription"/>
    <property type="evidence" value="ECO:0007669"/>
    <property type="project" value="UniProtKB-ARBA"/>
</dbReference>
<gene>
    <name evidence="5" type="ORF">BI364_02500</name>
</gene>
<proteinExistence type="predicted"/>
<evidence type="ECO:0000259" key="4">
    <source>
        <dbReference type="PROSITE" id="PS50956"/>
    </source>
</evidence>
<dbReference type="CDD" id="cd00090">
    <property type="entry name" value="HTH_ARSR"/>
    <property type="match status" value="1"/>
</dbReference>
<dbReference type="InterPro" id="IPR036390">
    <property type="entry name" value="WH_DNA-bd_sf"/>
</dbReference>
<dbReference type="InterPro" id="IPR000485">
    <property type="entry name" value="AsnC-type_HTH_dom"/>
</dbReference>
<dbReference type="SMART" id="SM00344">
    <property type="entry name" value="HTH_ASNC"/>
    <property type="match status" value="1"/>
</dbReference>
<dbReference type="InterPro" id="IPR011991">
    <property type="entry name" value="ArsR-like_HTH"/>
</dbReference>
<evidence type="ECO:0000313" key="6">
    <source>
        <dbReference type="Proteomes" id="UP000095401"/>
    </source>
</evidence>
<dbReference type="PROSITE" id="PS00519">
    <property type="entry name" value="HTH_ASNC_1"/>
    <property type="match status" value="1"/>
</dbReference>
<name>A0A1D8IKN3_9GAMM</name>
<dbReference type="GO" id="GO:0005829">
    <property type="term" value="C:cytosol"/>
    <property type="evidence" value="ECO:0007669"/>
    <property type="project" value="TreeGrafter"/>
</dbReference>
<organism evidence="5 6">
    <name type="scientific">Acidihalobacter yilgarnensis</name>
    <dbReference type="NCBI Taxonomy" id="2819280"/>
    <lineage>
        <taxon>Bacteria</taxon>
        <taxon>Pseudomonadati</taxon>
        <taxon>Pseudomonadota</taxon>
        <taxon>Gammaproteobacteria</taxon>
        <taxon>Chromatiales</taxon>
        <taxon>Ectothiorhodospiraceae</taxon>
        <taxon>Acidihalobacter</taxon>
    </lineage>
</organism>
<dbReference type="EMBL" id="CP017415">
    <property type="protein sequence ID" value="AOU97022.1"/>
    <property type="molecule type" value="Genomic_DNA"/>
</dbReference>
<dbReference type="PROSITE" id="PS50956">
    <property type="entry name" value="HTH_ASNC_2"/>
    <property type="match status" value="1"/>
</dbReference>
<dbReference type="AlphaFoldDB" id="A0A1D8IKN3"/>
<evidence type="ECO:0000256" key="2">
    <source>
        <dbReference type="ARBA" id="ARBA00023125"/>
    </source>
</evidence>
<evidence type="ECO:0000313" key="5">
    <source>
        <dbReference type="EMBL" id="AOU97022.1"/>
    </source>
</evidence>
<keyword evidence="3" id="KW-0804">Transcription</keyword>
<evidence type="ECO:0000256" key="3">
    <source>
        <dbReference type="ARBA" id="ARBA00023163"/>
    </source>
</evidence>
<dbReference type="InterPro" id="IPR019885">
    <property type="entry name" value="Tscrpt_reg_HTH_AsnC-type_CS"/>
</dbReference>
<accession>A0A1D8IKN3</accession>
<dbReference type="InterPro" id="IPR019888">
    <property type="entry name" value="Tscrpt_reg_AsnC-like"/>
</dbReference>
<dbReference type="PANTHER" id="PTHR30154:SF34">
    <property type="entry name" value="TRANSCRIPTIONAL REGULATOR AZLB"/>
    <property type="match status" value="1"/>
</dbReference>
<dbReference type="GO" id="GO:0043565">
    <property type="term" value="F:sequence-specific DNA binding"/>
    <property type="evidence" value="ECO:0007669"/>
    <property type="project" value="InterPro"/>
</dbReference>
<evidence type="ECO:0000256" key="1">
    <source>
        <dbReference type="ARBA" id="ARBA00023015"/>
    </source>
</evidence>
<reference evidence="6" key="1">
    <citation type="submission" date="2016-09" db="EMBL/GenBank/DDBJ databases">
        <title>Acidihalobacter prosperus F5.</title>
        <authorList>
            <person name="Khaleque H.N."/>
            <person name="Ramsay J.P."/>
            <person name="Kaksonen A.H."/>
            <person name="Boxall N.J."/>
            <person name="Watkin E.L.J."/>
        </authorList>
    </citation>
    <scope>NUCLEOTIDE SEQUENCE [LARGE SCALE GENOMIC DNA]</scope>
    <source>
        <strain evidence="6">F5</strain>
    </source>
</reference>
<dbReference type="Pfam" id="PF01037">
    <property type="entry name" value="AsnC_trans_reg"/>
    <property type="match status" value="1"/>
</dbReference>
<dbReference type="KEGG" id="aprs:BI364_02500"/>